<keyword evidence="2 6" id="KW-0349">Heme</keyword>
<gene>
    <name evidence="9" type="primary">cccA</name>
    <name evidence="9" type="ORF">ACFSCX_08385</name>
</gene>
<evidence type="ECO:0000256" key="6">
    <source>
        <dbReference type="PROSITE-ProRule" id="PRU00433"/>
    </source>
</evidence>
<evidence type="ECO:0000256" key="1">
    <source>
        <dbReference type="ARBA" id="ARBA00022448"/>
    </source>
</evidence>
<organism evidence="9 10">
    <name type="scientific">Bacillus salitolerans</name>
    <dbReference type="NCBI Taxonomy" id="1437434"/>
    <lineage>
        <taxon>Bacteria</taxon>
        <taxon>Bacillati</taxon>
        <taxon>Bacillota</taxon>
        <taxon>Bacilli</taxon>
        <taxon>Bacillales</taxon>
        <taxon>Bacillaceae</taxon>
        <taxon>Bacillus</taxon>
    </lineage>
</organism>
<evidence type="ECO:0000256" key="7">
    <source>
        <dbReference type="SAM" id="Phobius"/>
    </source>
</evidence>
<keyword evidence="7" id="KW-1133">Transmembrane helix</keyword>
<dbReference type="PIRSF" id="PIRSF000025">
    <property type="entry name" value="Cytc_Bsub_c550"/>
    <property type="match status" value="1"/>
</dbReference>
<comment type="caution">
    <text evidence="9">The sequence shown here is derived from an EMBL/GenBank/DDBJ whole genome shotgun (WGS) entry which is preliminary data.</text>
</comment>
<dbReference type="InterPro" id="IPR012218">
    <property type="entry name" value="Cyt_c_BACSU-c550-type"/>
</dbReference>
<feature type="transmembrane region" description="Helical" evidence="7">
    <location>
        <begin position="6"/>
        <end position="28"/>
    </location>
</feature>
<dbReference type="RefSeq" id="WP_377927745.1">
    <property type="nucleotide sequence ID" value="NZ_JBHUEM010000009.1"/>
</dbReference>
<accession>A0ABW4LN99</accession>
<dbReference type="PANTHER" id="PTHR37823">
    <property type="entry name" value="CYTOCHROME C-553-LIKE"/>
    <property type="match status" value="1"/>
</dbReference>
<dbReference type="InterPro" id="IPR054780">
    <property type="entry name" value="Cytochro_C550_firm"/>
</dbReference>
<evidence type="ECO:0000313" key="9">
    <source>
        <dbReference type="EMBL" id="MFD1736582.1"/>
    </source>
</evidence>
<keyword evidence="4" id="KW-0249">Electron transport</keyword>
<proteinExistence type="predicted"/>
<dbReference type="InterPro" id="IPR009056">
    <property type="entry name" value="Cyt_c-like_dom"/>
</dbReference>
<dbReference type="EMBL" id="JBHUEM010000009">
    <property type="protein sequence ID" value="MFD1736582.1"/>
    <property type="molecule type" value="Genomic_DNA"/>
</dbReference>
<keyword evidence="3 6" id="KW-0479">Metal-binding</keyword>
<evidence type="ECO:0000256" key="4">
    <source>
        <dbReference type="ARBA" id="ARBA00022982"/>
    </source>
</evidence>
<keyword evidence="10" id="KW-1185">Reference proteome</keyword>
<reference evidence="10" key="1">
    <citation type="journal article" date="2019" name="Int. J. Syst. Evol. Microbiol.">
        <title>The Global Catalogue of Microorganisms (GCM) 10K type strain sequencing project: providing services to taxonomists for standard genome sequencing and annotation.</title>
        <authorList>
            <consortium name="The Broad Institute Genomics Platform"/>
            <consortium name="The Broad Institute Genome Sequencing Center for Infectious Disease"/>
            <person name="Wu L."/>
            <person name="Ma J."/>
        </authorList>
    </citation>
    <scope>NUCLEOTIDE SEQUENCE [LARGE SCALE GENOMIC DNA]</scope>
    <source>
        <strain evidence="10">CCUG 49339</strain>
    </source>
</reference>
<keyword evidence="1" id="KW-0813">Transport</keyword>
<evidence type="ECO:0000313" key="10">
    <source>
        <dbReference type="Proteomes" id="UP001597214"/>
    </source>
</evidence>
<dbReference type="Gene3D" id="1.10.760.10">
    <property type="entry name" value="Cytochrome c-like domain"/>
    <property type="match status" value="1"/>
</dbReference>
<evidence type="ECO:0000256" key="2">
    <source>
        <dbReference type="ARBA" id="ARBA00022617"/>
    </source>
</evidence>
<sequence>MNRNPLIPFALIAFLGIGLMFLLSFVGLDNMDEMAHGDEGAGEIAEPATPDEIYAASCISCHGDQLQGTIGPALANIGSKYDAAHIEGVILKGQGTMPPGIVDAEKAKILAEWLAEKK</sequence>
<dbReference type="PANTHER" id="PTHR37823:SF4">
    <property type="entry name" value="MENAQUINOL-CYTOCHROME C REDUCTASE CYTOCHROME B_C SUBUNIT"/>
    <property type="match status" value="1"/>
</dbReference>
<evidence type="ECO:0000259" key="8">
    <source>
        <dbReference type="PROSITE" id="PS51007"/>
    </source>
</evidence>
<feature type="domain" description="Cytochrome c" evidence="8">
    <location>
        <begin position="45"/>
        <end position="118"/>
    </location>
</feature>
<evidence type="ECO:0000256" key="5">
    <source>
        <dbReference type="ARBA" id="ARBA00023004"/>
    </source>
</evidence>
<dbReference type="InterPro" id="IPR051811">
    <property type="entry name" value="Cytochrome_c550/c551-like"/>
</dbReference>
<keyword evidence="7" id="KW-0812">Transmembrane</keyword>
<name>A0ABW4LN99_9BACI</name>
<dbReference type="SUPFAM" id="SSF46626">
    <property type="entry name" value="Cytochrome c"/>
    <property type="match status" value="1"/>
</dbReference>
<dbReference type="Pfam" id="PF13442">
    <property type="entry name" value="Cytochrome_CBB3"/>
    <property type="match status" value="1"/>
</dbReference>
<evidence type="ECO:0000256" key="3">
    <source>
        <dbReference type="ARBA" id="ARBA00022723"/>
    </source>
</evidence>
<protein>
    <submittedName>
        <fullName evidence="9">Cytochrome c550</fullName>
    </submittedName>
</protein>
<keyword evidence="5 6" id="KW-0408">Iron</keyword>
<dbReference type="NCBIfam" id="NF045773">
    <property type="entry name" value="cytochro_C550"/>
    <property type="match status" value="1"/>
</dbReference>
<dbReference type="Proteomes" id="UP001597214">
    <property type="component" value="Unassembled WGS sequence"/>
</dbReference>
<keyword evidence="7" id="KW-0472">Membrane</keyword>
<dbReference type="InterPro" id="IPR036909">
    <property type="entry name" value="Cyt_c-like_dom_sf"/>
</dbReference>
<dbReference type="PROSITE" id="PS51007">
    <property type="entry name" value="CYTC"/>
    <property type="match status" value="1"/>
</dbReference>